<dbReference type="Proteomes" id="UP000712713">
    <property type="component" value="Unassembled WGS sequence"/>
</dbReference>
<proteinExistence type="predicted"/>
<reference evidence="4" key="2">
    <citation type="submission" date="2021-09" db="EMBL/GenBank/DDBJ databases">
        <authorList>
            <person name="Gilroy R."/>
        </authorList>
    </citation>
    <scope>NUCLEOTIDE SEQUENCE</scope>
    <source>
        <strain evidence="4">ChiGjej3B3-7470</strain>
    </source>
</reference>
<reference evidence="4" key="1">
    <citation type="journal article" date="2021" name="PeerJ">
        <title>Extensive microbial diversity within the chicken gut microbiome revealed by metagenomics and culture.</title>
        <authorList>
            <person name="Gilroy R."/>
            <person name="Ravi A."/>
            <person name="Getino M."/>
            <person name="Pursley I."/>
            <person name="Horton D.L."/>
            <person name="Alikhan N.F."/>
            <person name="Baker D."/>
            <person name="Gharbi K."/>
            <person name="Hall N."/>
            <person name="Watson M."/>
            <person name="Adriaenssens E.M."/>
            <person name="Foster-Nyarko E."/>
            <person name="Jarju S."/>
            <person name="Secka A."/>
            <person name="Antonio M."/>
            <person name="Oren A."/>
            <person name="Chaudhuri R.R."/>
            <person name="La Ragione R."/>
            <person name="Hildebrand F."/>
            <person name="Pallen M.J."/>
        </authorList>
    </citation>
    <scope>NUCLEOTIDE SEQUENCE</scope>
    <source>
        <strain evidence="4">ChiGjej3B3-7470</strain>
    </source>
</reference>
<dbReference type="InterPro" id="IPR005754">
    <property type="entry name" value="Sortase"/>
</dbReference>
<organism evidence="4 5">
    <name type="scientific">Tessaracoccus flavescens</name>
    <dbReference type="NCBI Taxonomy" id="399497"/>
    <lineage>
        <taxon>Bacteria</taxon>
        <taxon>Bacillati</taxon>
        <taxon>Actinomycetota</taxon>
        <taxon>Actinomycetes</taxon>
        <taxon>Propionibacteriales</taxon>
        <taxon>Propionibacteriaceae</taxon>
        <taxon>Tessaracoccus</taxon>
    </lineage>
</organism>
<keyword evidence="3" id="KW-0472">Membrane</keyword>
<protein>
    <submittedName>
        <fullName evidence="4">Sortase</fullName>
    </submittedName>
</protein>
<dbReference type="Pfam" id="PF04203">
    <property type="entry name" value="Sortase"/>
    <property type="match status" value="1"/>
</dbReference>
<evidence type="ECO:0000313" key="4">
    <source>
        <dbReference type="EMBL" id="HJE51960.1"/>
    </source>
</evidence>
<dbReference type="InterPro" id="IPR023365">
    <property type="entry name" value="Sortase_dom-sf"/>
</dbReference>
<dbReference type="NCBIfam" id="TIGR01076">
    <property type="entry name" value="sortase_fam"/>
    <property type="match status" value="1"/>
</dbReference>
<dbReference type="SUPFAM" id="SSF63817">
    <property type="entry name" value="Sortase"/>
    <property type="match status" value="1"/>
</dbReference>
<accession>A0A921EQR9</accession>
<feature type="transmembrane region" description="Helical" evidence="3">
    <location>
        <begin position="12"/>
        <end position="39"/>
    </location>
</feature>
<dbReference type="GO" id="GO:0016787">
    <property type="term" value="F:hydrolase activity"/>
    <property type="evidence" value="ECO:0007669"/>
    <property type="project" value="UniProtKB-KW"/>
</dbReference>
<evidence type="ECO:0000256" key="2">
    <source>
        <dbReference type="PIRSR" id="PIRSR605754-1"/>
    </source>
</evidence>
<keyword evidence="3" id="KW-1133">Transmembrane helix</keyword>
<dbReference type="Gene3D" id="2.40.260.10">
    <property type="entry name" value="Sortase"/>
    <property type="match status" value="1"/>
</dbReference>
<dbReference type="InterPro" id="IPR042003">
    <property type="entry name" value="Sortase_E"/>
</dbReference>
<comment type="caution">
    <text evidence="4">The sequence shown here is derived from an EMBL/GenBank/DDBJ whole genome shotgun (WGS) entry which is preliminary data.</text>
</comment>
<name>A0A921EQR9_9ACTN</name>
<evidence type="ECO:0000313" key="5">
    <source>
        <dbReference type="Proteomes" id="UP000712713"/>
    </source>
</evidence>
<keyword evidence="3" id="KW-0812">Transmembrane</keyword>
<feature type="active site" description="Acyl-thioester intermediate" evidence="2">
    <location>
        <position position="203"/>
    </location>
</feature>
<sequence>MQAKRAMVEKRGISPLAVLGIVVLTLVLAAAGWLGWMLIGTNMTARTASAEALAQIQQEWANTPPQSFEDDEAPAVDRPDNGEPAWVLRIPSLDGEWPVFAGVGLDELNRGVGWYPGSAVPGELGNMAVTAHCVFNGEPFRRLLDLKVGDQVIVDTDDATFTYEMIASPASLTVDANESWVLDPVPGHTDEVPTKAIITLITCEDIFPTADRAVGFGTLTNTETK</sequence>
<dbReference type="CDD" id="cd05830">
    <property type="entry name" value="Sortase_E"/>
    <property type="match status" value="1"/>
</dbReference>
<dbReference type="AlphaFoldDB" id="A0A921EQR9"/>
<gene>
    <name evidence="4" type="ORF">K8V15_08290</name>
</gene>
<evidence type="ECO:0000256" key="3">
    <source>
        <dbReference type="SAM" id="Phobius"/>
    </source>
</evidence>
<feature type="active site" description="Proton donor/acceptor" evidence="2">
    <location>
        <position position="132"/>
    </location>
</feature>
<evidence type="ECO:0000256" key="1">
    <source>
        <dbReference type="ARBA" id="ARBA00022801"/>
    </source>
</evidence>
<keyword evidence="1" id="KW-0378">Hydrolase</keyword>
<dbReference type="EMBL" id="DYZF01000207">
    <property type="protein sequence ID" value="HJE51960.1"/>
    <property type="molecule type" value="Genomic_DNA"/>
</dbReference>